<gene>
    <name evidence="20" type="primary">nad2</name>
</gene>
<reference evidence="20" key="1">
    <citation type="journal article" date="2012" name="Curr. Biol.">
        <title>Mitogenomic phylogenetic analysis supports continental-scale vicariance in subterranean thalassoid crustaceans.</title>
        <authorList>
            <person name="Bauza-Ribot M.M."/>
            <person name="Juan C."/>
            <person name="Nardi F."/>
            <person name="Oromi P."/>
            <person name="Pons J."/>
            <person name="Jaume D."/>
        </authorList>
    </citation>
    <scope>NUCLEOTIDE SEQUENCE</scope>
    <source>
        <strain evidence="20">Tafraut</strain>
    </source>
</reference>
<keyword evidence="6" id="KW-0813">Transport</keyword>
<dbReference type="InterPro" id="IPR001750">
    <property type="entry name" value="ND/Mrp_TM"/>
</dbReference>
<dbReference type="InterPro" id="IPR050175">
    <property type="entry name" value="Complex_I_Subunit_2"/>
</dbReference>
<protein>
    <recommendedName>
        <fullName evidence="5 18">NADH-ubiquinone oxidoreductase chain 2</fullName>
        <ecNumber evidence="4 18">7.1.1.2</ecNumber>
    </recommendedName>
</protein>
<feature type="transmembrane region" description="Helical" evidence="18">
    <location>
        <begin position="309"/>
        <end position="329"/>
    </location>
</feature>
<keyword evidence="8 18" id="KW-0812">Transmembrane</keyword>
<evidence type="ECO:0000256" key="13">
    <source>
        <dbReference type="ARBA" id="ARBA00023027"/>
    </source>
</evidence>
<evidence type="ECO:0000256" key="14">
    <source>
        <dbReference type="ARBA" id="ARBA00023075"/>
    </source>
</evidence>
<keyword evidence="7 18" id="KW-0679">Respiratory chain</keyword>
<dbReference type="AlphaFoldDB" id="K7ZVQ5"/>
<feature type="transmembrane region" description="Helical" evidence="18">
    <location>
        <begin position="30"/>
        <end position="47"/>
    </location>
</feature>
<comment type="similarity">
    <text evidence="3 18">Belongs to the complex I subunit 2 family.</text>
</comment>
<dbReference type="GO" id="GO:0006120">
    <property type="term" value="P:mitochondrial electron transport, NADH to ubiquinone"/>
    <property type="evidence" value="ECO:0007669"/>
    <property type="project" value="InterPro"/>
</dbReference>
<keyword evidence="16 18" id="KW-0472">Membrane</keyword>
<keyword evidence="9 18" id="KW-0999">Mitochondrion inner membrane</keyword>
<feature type="domain" description="NADH:quinone oxidoreductase/Mrp antiporter transmembrane" evidence="19">
    <location>
        <begin position="25"/>
        <end position="277"/>
    </location>
</feature>
<evidence type="ECO:0000256" key="3">
    <source>
        <dbReference type="ARBA" id="ARBA00007012"/>
    </source>
</evidence>
<evidence type="ECO:0000256" key="12">
    <source>
        <dbReference type="ARBA" id="ARBA00022989"/>
    </source>
</evidence>
<keyword evidence="11 18" id="KW-0249">Electron transport</keyword>
<evidence type="ECO:0000256" key="16">
    <source>
        <dbReference type="ARBA" id="ARBA00023136"/>
    </source>
</evidence>
<geneLocation type="mitochondrion" evidence="20"/>
<dbReference type="EC" id="7.1.1.2" evidence="4 18"/>
<evidence type="ECO:0000256" key="11">
    <source>
        <dbReference type="ARBA" id="ARBA00022982"/>
    </source>
</evidence>
<evidence type="ECO:0000256" key="2">
    <source>
        <dbReference type="ARBA" id="ARBA00004448"/>
    </source>
</evidence>
<dbReference type="GO" id="GO:0005743">
    <property type="term" value="C:mitochondrial inner membrane"/>
    <property type="evidence" value="ECO:0007669"/>
    <property type="project" value="UniProtKB-SubCell"/>
</dbReference>
<evidence type="ECO:0000256" key="9">
    <source>
        <dbReference type="ARBA" id="ARBA00022792"/>
    </source>
</evidence>
<dbReference type="GO" id="GO:0008137">
    <property type="term" value="F:NADH dehydrogenase (ubiquinone) activity"/>
    <property type="evidence" value="ECO:0007669"/>
    <property type="project" value="UniProtKB-EC"/>
</dbReference>
<dbReference type="PANTHER" id="PTHR46552">
    <property type="entry name" value="NADH-UBIQUINONE OXIDOREDUCTASE CHAIN 2"/>
    <property type="match status" value="1"/>
</dbReference>
<dbReference type="EMBL" id="HE860496">
    <property type="protein sequence ID" value="CCI69394.1"/>
    <property type="molecule type" value="Genomic_DNA"/>
</dbReference>
<evidence type="ECO:0000256" key="17">
    <source>
        <dbReference type="ARBA" id="ARBA00049551"/>
    </source>
</evidence>
<keyword evidence="14 18" id="KW-0830">Ubiquinone</keyword>
<accession>K7ZVQ5</accession>
<name>K7ZVQ5_9CRUS</name>
<feature type="transmembrane region" description="Helical" evidence="18">
    <location>
        <begin position="7"/>
        <end position="24"/>
    </location>
</feature>
<evidence type="ECO:0000256" key="5">
    <source>
        <dbReference type="ARBA" id="ARBA00021008"/>
    </source>
</evidence>
<comment type="function">
    <text evidence="18">Core subunit of the mitochondrial membrane respiratory chain NADH dehydrogenase (Complex I) which catalyzes electron transfer from NADH through the respiratory chain, using ubiquinone as an electron acceptor. Essential for the catalytic activity and assembly of complex I.</text>
</comment>
<reference evidence="20" key="2">
    <citation type="submission" date="2012-06" db="EMBL/GenBank/DDBJ databases">
        <authorList>
            <person name="Fan L."/>
        </authorList>
    </citation>
    <scope>NUCLEOTIDE SEQUENCE</scope>
    <source>
        <strain evidence="20">Tafraut</strain>
    </source>
</reference>
<organism evidence="20">
    <name type="scientific">Longipodacrangonyx sp. 1 MDMBR-2012</name>
    <dbReference type="NCBI Taxonomy" id="1200665"/>
    <lineage>
        <taxon>Eukaryota</taxon>
        <taxon>Metazoa</taxon>
        <taxon>Ecdysozoa</taxon>
        <taxon>Arthropoda</taxon>
        <taxon>Crustacea</taxon>
        <taxon>Multicrustacea</taxon>
        <taxon>Malacostraca</taxon>
        <taxon>Eumalacostraca</taxon>
        <taxon>Peracarida</taxon>
        <taxon>Amphipoda</taxon>
        <taxon>Senticaudata</taxon>
        <taxon>Hadziida</taxon>
        <taxon>Hadzioidea</taxon>
        <taxon>Metacrangonyctidae</taxon>
        <taxon>Longipodacrangonyx</taxon>
    </lineage>
</organism>
<keyword evidence="15 18" id="KW-0496">Mitochondrion</keyword>
<feature type="transmembrane region" description="Helical" evidence="18">
    <location>
        <begin position="268"/>
        <end position="297"/>
    </location>
</feature>
<feature type="transmembrane region" description="Helical" evidence="18">
    <location>
        <begin position="184"/>
        <end position="212"/>
    </location>
</feature>
<keyword evidence="13 18" id="KW-0520">NAD</keyword>
<comment type="subcellular location">
    <subcellularLocation>
        <location evidence="2 18">Mitochondrion inner membrane</location>
        <topology evidence="2 18">Multi-pass membrane protein</topology>
    </subcellularLocation>
</comment>
<sequence length="330" mass="38471">MFFHPSVILFFFSLIFSVVMMISVNSWFMVWFFIEKNLLFFIPLVLVKKSKYSVESSLKYFFIQTLSSIFILLGFLLLFMNLSIFTIFLVSGLSVKLGLAPFHQWVVNIVEGLSWPLIWILFTIQKFGPFLLFNYMYMIKEDIIYIVYFIILMCAIVGSLGGLFTSSLRKIMAFSSISHSSWLILGLFVSVYLWTIYFIFYSVVLFSVLYIFSDFYLSSLNHLFLKLSLFLSLSMGVGLLSMGGMPPFTGFAPKFIVMKEIMFSCNFFVLLILLMSVFVSLFFYARVFIINFIFLSVKSLFVWNKSDKVSMSLFINMMGLFLIPFIMYLY</sequence>
<keyword evidence="12 18" id="KW-1133">Transmembrane helix</keyword>
<evidence type="ECO:0000256" key="15">
    <source>
        <dbReference type="ARBA" id="ARBA00023128"/>
    </source>
</evidence>
<evidence type="ECO:0000256" key="8">
    <source>
        <dbReference type="ARBA" id="ARBA00022692"/>
    </source>
</evidence>
<feature type="transmembrane region" description="Helical" evidence="18">
    <location>
        <begin position="224"/>
        <end position="248"/>
    </location>
</feature>
<evidence type="ECO:0000256" key="4">
    <source>
        <dbReference type="ARBA" id="ARBA00012944"/>
    </source>
</evidence>
<evidence type="ECO:0000256" key="18">
    <source>
        <dbReference type="RuleBase" id="RU003403"/>
    </source>
</evidence>
<evidence type="ECO:0000256" key="10">
    <source>
        <dbReference type="ARBA" id="ARBA00022967"/>
    </source>
</evidence>
<evidence type="ECO:0000259" key="19">
    <source>
        <dbReference type="Pfam" id="PF00361"/>
    </source>
</evidence>
<feature type="transmembrane region" description="Helical" evidence="18">
    <location>
        <begin position="143"/>
        <end position="164"/>
    </location>
</feature>
<evidence type="ECO:0000256" key="1">
    <source>
        <dbReference type="ARBA" id="ARBA00003257"/>
    </source>
</evidence>
<comment type="function">
    <text evidence="1">Core subunit of the mitochondrial membrane respiratory chain NADH dehydrogenase (Complex I) that is believed to belong to the minimal assembly required for catalysis. Complex I functions in the transfer of electrons from NADH to the respiratory chain. The immediate electron acceptor for the enzyme is believed to be ubiquinone.</text>
</comment>
<proteinExistence type="inferred from homology"/>
<dbReference type="Pfam" id="PF00361">
    <property type="entry name" value="Proton_antipo_M"/>
    <property type="match status" value="1"/>
</dbReference>
<dbReference type="PRINTS" id="PR01436">
    <property type="entry name" value="NADHDHGNASE2"/>
</dbReference>
<evidence type="ECO:0000256" key="7">
    <source>
        <dbReference type="ARBA" id="ARBA00022660"/>
    </source>
</evidence>
<dbReference type="PANTHER" id="PTHR46552:SF1">
    <property type="entry name" value="NADH-UBIQUINONE OXIDOREDUCTASE CHAIN 2"/>
    <property type="match status" value="1"/>
</dbReference>
<evidence type="ECO:0000313" key="20">
    <source>
        <dbReference type="EMBL" id="CCI69394.1"/>
    </source>
</evidence>
<keyword evidence="10 18" id="KW-1278">Translocase</keyword>
<comment type="catalytic activity">
    <reaction evidence="17 18">
        <text>a ubiquinone + NADH + 5 H(+)(in) = a ubiquinol + NAD(+) + 4 H(+)(out)</text>
        <dbReference type="Rhea" id="RHEA:29091"/>
        <dbReference type="Rhea" id="RHEA-COMP:9565"/>
        <dbReference type="Rhea" id="RHEA-COMP:9566"/>
        <dbReference type="ChEBI" id="CHEBI:15378"/>
        <dbReference type="ChEBI" id="CHEBI:16389"/>
        <dbReference type="ChEBI" id="CHEBI:17976"/>
        <dbReference type="ChEBI" id="CHEBI:57540"/>
        <dbReference type="ChEBI" id="CHEBI:57945"/>
        <dbReference type="EC" id="7.1.1.2"/>
    </reaction>
</comment>
<feature type="transmembrane region" description="Helical" evidence="18">
    <location>
        <begin position="68"/>
        <end position="90"/>
    </location>
</feature>
<dbReference type="InterPro" id="IPR003917">
    <property type="entry name" value="NADH_UbQ_OxRdtase_chain2"/>
</dbReference>
<evidence type="ECO:0000256" key="6">
    <source>
        <dbReference type="ARBA" id="ARBA00022448"/>
    </source>
</evidence>
<feature type="transmembrane region" description="Helical" evidence="18">
    <location>
        <begin position="102"/>
        <end position="122"/>
    </location>
</feature>